<dbReference type="CDD" id="cd00515">
    <property type="entry name" value="HAM1"/>
    <property type="match status" value="1"/>
</dbReference>
<evidence type="ECO:0000256" key="2">
    <source>
        <dbReference type="ARBA" id="ARBA00022723"/>
    </source>
</evidence>
<name>A0ABS5QN11_9LACO</name>
<dbReference type="EC" id="3.6.1.66" evidence="7"/>
<sequence length="202" mass="22371">MTRLIIASNNVNKVKEIKATLMAASIDLVVVSLSDLPEVPDIIEDGATFFKNAKKKAETIAAVYPHDFVLADDSGLTIPALNGEPGVYSARYAGDHDDAANNRKVLEKMEGFDAPTDREAFFTTVMVVAFKGYEELVAEGRVDGFITENWDGKESFGYDPIFYYAPAQKTFAEMTMEEKNAVSHRARALKELILKLPAWLNQ</sequence>
<feature type="binding site" evidence="7">
    <location>
        <begin position="184"/>
        <end position="185"/>
    </location>
    <ligand>
        <name>substrate</name>
    </ligand>
</feature>
<comment type="caution">
    <text evidence="7">Lacks conserved residue(s) required for the propagation of feature annotation.</text>
</comment>
<feature type="binding site" evidence="7">
    <location>
        <begin position="8"/>
        <end position="13"/>
    </location>
    <ligand>
        <name>substrate</name>
    </ligand>
</feature>
<dbReference type="PANTHER" id="PTHR11067">
    <property type="entry name" value="INOSINE TRIPHOSPHATE PYROPHOSPHATASE/HAM1 PROTEIN"/>
    <property type="match status" value="1"/>
</dbReference>
<evidence type="ECO:0000313" key="9">
    <source>
        <dbReference type="EMBL" id="MBS9334459.1"/>
    </source>
</evidence>
<dbReference type="NCBIfam" id="TIGR00042">
    <property type="entry name" value="RdgB/HAM1 family non-canonical purine NTP pyrophosphatase"/>
    <property type="match status" value="1"/>
</dbReference>
<dbReference type="PANTHER" id="PTHR11067:SF9">
    <property type="entry name" value="INOSINE TRIPHOSPHATE PYROPHOSPHATASE"/>
    <property type="match status" value="1"/>
</dbReference>
<dbReference type="Pfam" id="PF01725">
    <property type="entry name" value="Ham1p_like"/>
    <property type="match status" value="1"/>
</dbReference>
<dbReference type="GO" id="GO:0036220">
    <property type="term" value="F:ITP diphosphatase activity"/>
    <property type="evidence" value="ECO:0007669"/>
    <property type="project" value="UniProtKB-EC"/>
</dbReference>
<comment type="cofactor">
    <cofactor evidence="7">
        <name>Mg(2+)</name>
        <dbReference type="ChEBI" id="CHEBI:18420"/>
    </cofactor>
    <text evidence="7">Binds 1 Mg(2+) ion per subunit.</text>
</comment>
<evidence type="ECO:0000256" key="3">
    <source>
        <dbReference type="ARBA" id="ARBA00022741"/>
    </source>
</evidence>
<evidence type="ECO:0000256" key="4">
    <source>
        <dbReference type="ARBA" id="ARBA00022801"/>
    </source>
</evidence>
<feature type="active site" description="Proton acceptor" evidence="7">
    <location>
        <position position="73"/>
    </location>
</feature>
<keyword evidence="5 7" id="KW-0460">Magnesium</keyword>
<comment type="function">
    <text evidence="7">Pyrophosphatase that catalyzes the hydrolysis of nucleoside triphosphates to their monophosphate derivatives, with a high preference for the non-canonical purine nucleotides XTP (xanthosine triphosphate), dITP (deoxyinosine triphosphate) and ITP. Seems to function as a house-cleaning enzyme that removes non-canonical purine nucleotides from the nucleotide pool, thus preventing their incorporation into DNA/RNA and avoiding chromosomal lesions.</text>
</comment>
<comment type="subunit">
    <text evidence="7">Homodimer.</text>
</comment>
<keyword evidence="10" id="KW-1185">Reference proteome</keyword>
<feature type="binding site" evidence="7">
    <location>
        <position position="179"/>
    </location>
    <ligand>
        <name>substrate</name>
    </ligand>
</feature>
<evidence type="ECO:0000256" key="6">
    <source>
        <dbReference type="ARBA" id="ARBA00023080"/>
    </source>
</evidence>
<evidence type="ECO:0000256" key="1">
    <source>
        <dbReference type="ARBA" id="ARBA00008023"/>
    </source>
</evidence>
<keyword evidence="2 7" id="KW-0479">Metal-binding</keyword>
<evidence type="ECO:0000256" key="7">
    <source>
        <dbReference type="HAMAP-Rule" id="MF_01405"/>
    </source>
</evidence>
<dbReference type="RefSeq" id="WP_213819078.1">
    <property type="nucleotide sequence ID" value="NZ_JAAMFI010000001.1"/>
</dbReference>
<dbReference type="InterPro" id="IPR020922">
    <property type="entry name" value="dITP/XTP_pyrophosphatase"/>
</dbReference>
<dbReference type="HAMAP" id="MF_01405">
    <property type="entry name" value="Non_canon_purine_NTPase"/>
    <property type="match status" value="1"/>
</dbReference>
<keyword evidence="4 7" id="KW-0378">Hydrolase</keyword>
<feature type="binding site" evidence="7">
    <location>
        <begin position="156"/>
        <end position="159"/>
    </location>
    <ligand>
        <name>substrate</name>
    </ligand>
</feature>
<accession>A0ABS5QN11</accession>
<evidence type="ECO:0000256" key="5">
    <source>
        <dbReference type="ARBA" id="ARBA00022842"/>
    </source>
</evidence>
<keyword evidence="6 7" id="KW-0546">Nucleotide metabolism</keyword>
<dbReference type="Gene3D" id="3.90.950.10">
    <property type="match status" value="1"/>
</dbReference>
<comment type="catalytic activity">
    <reaction evidence="7">
        <text>dITP + H2O = dIMP + diphosphate + H(+)</text>
        <dbReference type="Rhea" id="RHEA:28342"/>
        <dbReference type="ChEBI" id="CHEBI:15377"/>
        <dbReference type="ChEBI" id="CHEBI:15378"/>
        <dbReference type="ChEBI" id="CHEBI:33019"/>
        <dbReference type="ChEBI" id="CHEBI:61194"/>
        <dbReference type="ChEBI" id="CHEBI:61382"/>
        <dbReference type="EC" id="3.6.1.66"/>
    </reaction>
</comment>
<protein>
    <recommendedName>
        <fullName evidence="7">dITP/XTP pyrophosphatase</fullName>
        <ecNumber evidence="7">3.6.1.66</ecNumber>
    </recommendedName>
    <alternativeName>
        <fullName evidence="7">Non-canonical purine NTP pyrophosphatase</fullName>
    </alternativeName>
    <alternativeName>
        <fullName evidence="7">Non-standard purine NTP pyrophosphatase</fullName>
    </alternativeName>
    <alternativeName>
        <fullName evidence="7">Nucleoside-triphosphate diphosphatase</fullName>
    </alternativeName>
    <alternativeName>
        <fullName evidence="7">Nucleoside-triphosphate pyrophosphatase</fullName>
        <shortName evidence="7">NTPase</shortName>
    </alternativeName>
</protein>
<gene>
    <name evidence="9" type="ORF">G6R27_00210</name>
</gene>
<feature type="binding site" evidence="7">
    <location>
        <position position="73"/>
    </location>
    <ligand>
        <name>Mg(2+)</name>
        <dbReference type="ChEBI" id="CHEBI:18420"/>
    </ligand>
</feature>
<dbReference type="InterPro" id="IPR029001">
    <property type="entry name" value="ITPase-like_fam"/>
</dbReference>
<reference evidence="9 10" key="1">
    <citation type="submission" date="2020-02" db="EMBL/GenBank/DDBJ databases">
        <title>Fructobacillus sp. isolated from paper mulberry of Taiwan.</title>
        <authorList>
            <person name="Lin S.-T."/>
        </authorList>
    </citation>
    <scope>NUCLEOTIDE SEQUENCE [LARGE SCALE GENOMIC DNA]</scope>
    <source>
        <strain evidence="9 10">M1-10</strain>
    </source>
</reference>
<dbReference type="InterPro" id="IPR002637">
    <property type="entry name" value="RdgB/HAM1"/>
</dbReference>
<organism evidence="9 10">
    <name type="scientific">Fructobacillus papyriferae</name>
    <dbReference type="NCBI Taxonomy" id="2713171"/>
    <lineage>
        <taxon>Bacteria</taxon>
        <taxon>Bacillati</taxon>
        <taxon>Bacillota</taxon>
        <taxon>Bacilli</taxon>
        <taxon>Lactobacillales</taxon>
        <taxon>Lactobacillaceae</taxon>
        <taxon>Fructobacillus</taxon>
    </lineage>
</organism>
<proteinExistence type="inferred from homology"/>
<dbReference type="NCBIfam" id="NF011397">
    <property type="entry name" value="PRK14822.1"/>
    <property type="match status" value="1"/>
</dbReference>
<keyword evidence="3 7" id="KW-0547">Nucleotide-binding</keyword>
<feature type="binding site" evidence="7">
    <location>
        <position position="74"/>
    </location>
    <ligand>
        <name>substrate</name>
    </ligand>
</feature>
<evidence type="ECO:0000256" key="8">
    <source>
        <dbReference type="RuleBase" id="RU003781"/>
    </source>
</evidence>
<dbReference type="EMBL" id="JAAMFI010000001">
    <property type="protein sequence ID" value="MBS9334459.1"/>
    <property type="molecule type" value="Genomic_DNA"/>
</dbReference>
<dbReference type="Proteomes" id="UP001519418">
    <property type="component" value="Unassembled WGS sequence"/>
</dbReference>
<comment type="caution">
    <text evidence="9">The sequence shown here is derived from an EMBL/GenBank/DDBJ whole genome shotgun (WGS) entry which is preliminary data.</text>
</comment>
<evidence type="ECO:0000313" key="10">
    <source>
        <dbReference type="Proteomes" id="UP001519418"/>
    </source>
</evidence>
<comment type="similarity">
    <text evidence="1 7 8">Belongs to the HAM1 NTPase family.</text>
</comment>
<comment type="catalytic activity">
    <reaction evidence="7">
        <text>XTP + H2O = XMP + diphosphate + H(+)</text>
        <dbReference type="Rhea" id="RHEA:28610"/>
        <dbReference type="ChEBI" id="CHEBI:15377"/>
        <dbReference type="ChEBI" id="CHEBI:15378"/>
        <dbReference type="ChEBI" id="CHEBI:33019"/>
        <dbReference type="ChEBI" id="CHEBI:57464"/>
        <dbReference type="ChEBI" id="CHEBI:61314"/>
        <dbReference type="EC" id="3.6.1.66"/>
    </reaction>
</comment>
<comment type="catalytic activity">
    <reaction evidence="7">
        <text>ITP + H2O = IMP + diphosphate + H(+)</text>
        <dbReference type="Rhea" id="RHEA:29399"/>
        <dbReference type="ChEBI" id="CHEBI:15377"/>
        <dbReference type="ChEBI" id="CHEBI:15378"/>
        <dbReference type="ChEBI" id="CHEBI:33019"/>
        <dbReference type="ChEBI" id="CHEBI:58053"/>
        <dbReference type="ChEBI" id="CHEBI:61402"/>
        <dbReference type="EC" id="3.6.1.66"/>
    </reaction>
</comment>
<dbReference type="SUPFAM" id="SSF52972">
    <property type="entry name" value="ITPase-like"/>
    <property type="match status" value="1"/>
</dbReference>